<dbReference type="SUPFAM" id="SSF52440">
    <property type="entry name" value="PreATP-grasp domain"/>
    <property type="match status" value="2"/>
</dbReference>
<dbReference type="Pfam" id="PF02787">
    <property type="entry name" value="CPSase_L_D3"/>
    <property type="match status" value="1"/>
</dbReference>
<keyword evidence="2" id="KW-0436">Ligase</keyword>
<evidence type="ECO:0000256" key="2">
    <source>
        <dbReference type="ARBA" id="ARBA00022598"/>
    </source>
</evidence>
<dbReference type="Gene3D" id="3.40.50.20">
    <property type="match status" value="2"/>
</dbReference>
<dbReference type="EMBL" id="NVUU01000067">
    <property type="protein sequence ID" value="PCI93244.1"/>
    <property type="molecule type" value="Genomic_DNA"/>
</dbReference>
<dbReference type="SUPFAM" id="SSF52335">
    <property type="entry name" value="Methylglyoxal synthase-like"/>
    <property type="match status" value="1"/>
</dbReference>
<dbReference type="GO" id="GO:0005524">
    <property type="term" value="F:ATP binding"/>
    <property type="evidence" value="ECO:0007669"/>
    <property type="project" value="UniProtKB-UniRule"/>
</dbReference>
<dbReference type="InterPro" id="IPR006275">
    <property type="entry name" value="CPSase_lsu"/>
</dbReference>
<dbReference type="PROSITE" id="PS50975">
    <property type="entry name" value="ATP_GRASP"/>
    <property type="match status" value="2"/>
</dbReference>
<evidence type="ECO:0000256" key="8">
    <source>
        <dbReference type="PROSITE-ProRule" id="PRU00409"/>
    </source>
</evidence>
<sequence length="1083" mass="120369">MKKEIKKFTGKKILILGSGGLRIGQAGEFDYSGSQAIKALKEEGLKTVLVNPNIATVQTDASMADEVYLEPLNETCVTKIIEKERPDGVLLGFGGQTALNLGLKLEEKGVFSKYGVTILGTSVNSIRLTEDREHFKSNLDKIDVKTARSFAVSTVPEAIIAAEKIGYPIMMRSGFSLGGQGSGMIQNKEELLLRAAESLNGAPQILIEEYLKGWKEVEYEVVRDMDGNAITVCNMENLDPMGIHTGESIVVAPSQTLTNQEYHMLREIAIKAATHFNIIGECNIQYALNPKTGDYRVIEMNARLSRSSALASKATGYPLAFVAAKLSLGYLLHEIDNAVTKKTCAFFEPALDYIVVKMPRWDTHKLRSADRRIGTEMKSVGEVMAIGRSFPEALQKAARMLNIGASGLTDFPKPIEDLEKEIEFATDQRLFALFHYFKKGGSVEKAQSLSDIDSWFLKHIQSIAAFSNTIEEKPLTKSLMRDAKRFGFSDVAIGKYKKQTELQIRKTRLKMGIIPYVKQIDTLGGEFDAETNYLYLSYHGQAHDIKTSKKKPVITVGSGPYCIGSSVEFDWCAVNTSKALRDLHEVSIIINSNPETVSTDYDESDRLYFEELTQERVQDIADFENPKGIIVSVGGQIANNLALPLYKAGYPLLGTHPNNIDGAEDREKFSSLLHKLNIDQPTWESVTCLTNAKAFAKKVGYPILIRPSYVLSGAAMNIVSSDKELEKYLKEASVVSPDHPVVISQFITDAKELEVDGVAKNGELIIEAISEHIENAGVHSGDATIVLPPQRLYLETIRRTKKITRQIVKALKITGPFNIQFIAKDNAIKVIECNLRASRSFPFVSKVTNHNFIKIATEILMNAHKPDHYETLELDYVGVKAPQFSYSRLKGASPVAHVEMASTGEVACLGDNLYEAFFKAWLATDQTFGRKRLLVSIGGNNKQKCLSDLKILEDLGWDIYATEGTHDFLCKHGVASTFLYKASEKIEPNIKSAIENKKVDLILNIPKGFGQKATTDGFKIRRLAIDNHIPLITNMQIAQIFLHCLSKFEHTLIPVKSHSEFVYSKSVTEVEARENRYKMVNVK</sequence>
<feature type="domain" description="ATP-grasp" evidence="9">
    <location>
        <begin position="136"/>
        <end position="328"/>
    </location>
</feature>
<dbReference type="Gene3D" id="3.40.50.1380">
    <property type="entry name" value="Methylglyoxal synthase-like domain"/>
    <property type="match status" value="1"/>
</dbReference>
<evidence type="ECO:0000256" key="4">
    <source>
        <dbReference type="ARBA" id="ARBA00022737"/>
    </source>
</evidence>
<name>A0A2A4YEV0_UNCAE</name>
<dbReference type="NCBIfam" id="NF009455">
    <property type="entry name" value="PRK12815.1"/>
    <property type="match status" value="1"/>
</dbReference>
<dbReference type="Pfam" id="PF02142">
    <property type="entry name" value="MGS"/>
    <property type="match status" value="1"/>
</dbReference>
<dbReference type="InterPro" id="IPR005479">
    <property type="entry name" value="CPAse_ATP-bd"/>
</dbReference>
<dbReference type="FunFam" id="3.30.470.20:FF:000001">
    <property type="entry name" value="Carbamoyl-phosphate synthase large chain"/>
    <property type="match status" value="1"/>
</dbReference>
<accession>A0A2A4YEV0</accession>
<dbReference type="InterPro" id="IPR011607">
    <property type="entry name" value="MGS-like_dom"/>
</dbReference>
<dbReference type="SMART" id="SM00851">
    <property type="entry name" value="MGS"/>
    <property type="match status" value="1"/>
</dbReference>
<dbReference type="SUPFAM" id="SSF48108">
    <property type="entry name" value="Carbamoyl phosphate synthetase, large subunit connection domain"/>
    <property type="match status" value="1"/>
</dbReference>
<dbReference type="SMART" id="SM01096">
    <property type="entry name" value="CPSase_L_D3"/>
    <property type="match status" value="1"/>
</dbReference>
<gene>
    <name evidence="11" type="ORF">COB11_05635</name>
</gene>
<evidence type="ECO:0000256" key="5">
    <source>
        <dbReference type="ARBA" id="ARBA00022741"/>
    </source>
</evidence>
<dbReference type="Proteomes" id="UP000217838">
    <property type="component" value="Unassembled WGS sequence"/>
</dbReference>
<dbReference type="NCBIfam" id="TIGR01369">
    <property type="entry name" value="CPSaseII_lrg"/>
    <property type="match status" value="1"/>
</dbReference>
<dbReference type="InterPro" id="IPR036897">
    <property type="entry name" value="CarbamoylP_synth_lsu_oligo_sf"/>
</dbReference>
<dbReference type="Gene3D" id="3.30.1490.20">
    <property type="entry name" value="ATP-grasp fold, A domain"/>
    <property type="match status" value="1"/>
</dbReference>
<evidence type="ECO:0000256" key="7">
    <source>
        <dbReference type="ARBA" id="ARBA00047359"/>
    </source>
</evidence>
<evidence type="ECO:0000256" key="3">
    <source>
        <dbReference type="ARBA" id="ARBA00022723"/>
    </source>
</evidence>
<dbReference type="Gene3D" id="1.10.1030.10">
    <property type="entry name" value="Carbamoyl-phosphate synthetase, large subunit oligomerisation domain"/>
    <property type="match status" value="1"/>
</dbReference>
<keyword evidence="6 8" id="KW-0067">ATP-binding</keyword>
<dbReference type="GO" id="GO:0004088">
    <property type="term" value="F:carbamoyl-phosphate synthase (glutamine-hydrolyzing) activity"/>
    <property type="evidence" value="ECO:0007669"/>
    <property type="project" value="TreeGrafter"/>
</dbReference>
<keyword evidence="3" id="KW-0479">Metal-binding</keyword>
<dbReference type="PROSITE" id="PS51855">
    <property type="entry name" value="MGS"/>
    <property type="match status" value="1"/>
</dbReference>
<evidence type="ECO:0000256" key="6">
    <source>
        <dbReference type="ARBA" id="ARBA00022840"/>
    </source>
</evidence>
<dbReference type="PANTHER" id="PTHR11405:SF53">
    <property type="entry name" value="CARBAMOYL-PHOSPHATE SYNTHASE [AMMONIA], MITOCHONDRIAL"/>
    <property type="match status" value="1"/>
</dbReference>
<evidence type="ECO:0000259" key="9">
    <source>
        <dbReference type="PROSITE" id="PS50975"/>
    </source>
</evidence>
<dbReference type="Gene3D" id="3.30.470.20">
    <property type="entry name" value="ATP-grasp fold, B domain"/>
    <property type="match status" value="2"/>
</dbReference>
<proteinExistence type="inferred from homology"/>
<dbReference type="PRINTS" id="PR00098">
    <property type="entry name" value="CPSASE"/>
</dbReference>
<comment type="similarity">
    <text evidence="1">Belongs to the CarB family.</text>
</comment>
<evidence type="ECO:0000259" key="10">
    <source>
        <dbReference type="PROSITE" id="PS51855"/>
    </source>
</evidence>
<comment type="caution">
    <text evidence="11">The sequence shown here is derived from an EMBL/GenBank/DDBJ whole genome shotgun (WGS) entry which is preliminary data.</text>
</comment>
<comment type="catalytic activity">
    <reaction evidence="7">
        <text>hydrogencarbonate + NH4(+) + 2 ATP = carbamoyl phosphate + 2 ADP + phosphate + 2 H(+)</text>
        <dbReference type="Rhea" id="RHEA:18029"/>
        <dbReference type="ChEBI" id="CHEBI:15378"/>
        <dbReference type="ChEBI" id="CHEBI:17544"/>
        <dbReference type="ChEBI" id="CHEBI:28938"/>
        <dbReference type="ChEBI" id="CHEBI:30616"/>
        <dbReference type="ChEBI" id="CHEBI:43474"/>
        <dbReference type="ChEBI" id="CHEBI:58228"/>
        <dbReference type="ChEBI" id="CHEBI:456216"/>
        <dbReference type="EC" id="6.3.4.16"/>
    </reaction>
</comment>
<reference evidence="12" key="1">
    <citation type="submission" date="2017-08" db="EMBL/GenBank/DDBJ databases">
        <title>A dynamic microbial community with high functional redundancy inhabits the cold, oxic subseafloor aquifer.</title>
        <authorList>
            <person name="Tully B.J."/>
            <person name="Wheat C.G."/>
            <person name="Glazer B.T."/>
            <person name="Huber J.A."/>
        </authorList>
    </citation>
    <scope>NUCLEOTIDE SEQUENCE [LARGE SCALE GENOMIC DNA]</scope>
</reference>
<dbReference type="PROSITE" id="PS00866">
    <property type="entry name" value="CPSASE_1"/>
    <property type="match status" value="1"/>
</dbReference>
<dbReference type="FunFam" id="3.30.1490.20:FF:000001">
    <property type="entry name" value="Carbamoyl-phosphate synthase large chain"/>
    <property type="match status" value="1"/>
</dbReference>
<dbReference type="GO" id="GO:0046872">
    <property type="term" value="F:metal ion binding"/>
    <property type="evidence" value="ECO:0007669"/>
    <property type="project" value="UniProtKB-KW"/>
</dbReference>
<dbReference type="FunFam" id="3.30.470.20:FF:000051">
    <property type="entry name" value="Carbamoyl phosphate synthetase II"/>
    <property type="match status" value="1"/>
</dbReference>
<dbReference type="InterPro" id="IPR011761">
    <property type="entry name" value="ATP-grasp"/>
</dbReference>
<dbReference type="SUPFAM" id="SSF56059">
    <property type="entry name" value="Glutathione synthetase ATP-binding domain-like"/>
    <property type="match status" value="2"/>
</dbReference>
<dbReference type="InterPro" id="IPR058047">
    <property type="entry name" value="CPSase_preATP-grasp"/>
</dbReference>
<dbReference type="InterPro" id="IPR005480">
    <property type="entry name" value="CPSase_lsu_oligo"/>
</dbReference>
<dbReference type="NCBIfam" id="NF003671">
    <property type="entry name" value="PRK05294.1"/>
    <property type="match status" value="1"/>
</dbReference>
<organism evidence="11 12">
    <name type="scientific">Aerophobetes bacterium</name>
    <dbReference type="NCBI Taxonomy" id="2030807"/>
    <lineage>
        <taxon>Bacteria</taxon>
        <taxon>Candidatus Aerophobota</taxon>
    </lineage>
</organism>
<dbReference type="AlphaFoldDB" id="A0A2A4YEV0"/>
<dbReference type="InterPro" id="IPR016185">
    <property type="entry name" value="PreATP-grasp_dom_sf"/>
</dbReference>
<dbReference type="InterPro" id="IPR005483">
    <property type="entry name" value="CPSase_dom"/>
</dbReference>
<dbReference type="Pfam" id="PF25596">
    <property type="entry name" value="CPSase_L_D1"/>
    <property type="match status" value="2"/>
</dbReference>
<keyword evidence="5 8" id="KW-0547">Nucleotide-binding</keyword>
<dbReference type="GO" id="GO:0006541">
    <property type="term" value="P:glutamine metabolic process"/>
    <property type="evidence" value="ECO:0007669"/>
    <property type="project" value="TreeGrafter"/>
</dbReference>
<keyword evidence="4" id="KW-0677">Repeat</keyword>
<dbReference type="InterPro" id="IPR013815">
    <property type="entry name" value="ATP_grasp_subdomain_1"/>
</dbReference>
<protein>
    <submittedName>
        <fullName evidence="11">Carbamoyl phosphate synthase large subunit</fullName>
    </submittedName>
</protein>
<dbReference type="PROSITE" id="PS00867">
    <property type="entry name" value="CPSASE_2"/>
    <property type="match status" value="2"/>
</dbReference>
<dbReference type="InterPro" id="IPR036914">
    <property type="entry name" value="MGS-like_dom_sf"/>
</dbReference>
<dbReference type="Pfam" id="PF02786">
    <property type="entry name" value="CPSase_L_D2"/>
    <property type="match status" value="2"/>
</dbReference>
<dbReference type="FunFam" id="3.40.50.20:FF:000002">
    <property type="entry name" value="Carbamoyl-phosphate synthase large chain"/>
    <property type="match status" value="1"/>
</dbReference>
<dbReference type="GO" id="GO:0005737">
    <property type="term" value="C:cytoplasm"/>
    <property type="evidence" value="ECO:0007669"/>
    <property type="project" value="TreeGrafter"/>
</dbReference>
<evidence type="ECO:0000256" key="1">
    <source>
        <dbReference type="ARBA" id="ARBA00009799"/>
    </source>
</evidence>
<evidence type="ECO:0000313" key="12">
    <source>
        <dbReference type="Proteomes" id="UP000217838"/>
    </source>
</evidence>
<feature type="domain" description="MGS-like" evidence="10">
    <location>
        <begin position="918"/>
        <end position="1068"/>
    </location>
</feature>
<dbReference type="GO" id="GO:0004087">
    <property type="term" value="F:carbamoyl-phosphate synthase (ammonia) activity"/>
    <property type="evidence" value="ECO:0007669"/>
    <property type="project" value="UniProtKB-EC"/>
</dbReference>
<feature type="domain" description="ATP-grasp" evidence="9">
    <location>
        <begin position="670"/>
        <end position="861"/>
    </location>
</feature>
<dbReference type="FunFam" id="3.40.50.20:FF:000001">
    <property type="entry name" value="Carbamoyl-phosphate synthase large chain"/>
    <property type="match status" value="1"/>
</dbReference>
<dbReference type="PANTHER" id="PTHR11405">
    <property type="entry name" value="CARBAMOYLTRANSFERASE FAMILY MEMBER"/>
    <property type="match status" value="1"/>
</dbReference>
<evidence type="ECO:0000313" key="11">
    <source>
        <dbReference type="EMBL" id="PCI93244.1"/>
    </source>
</evidence>